<name>A0A7C1FNJ6_9CHLR</name>
<accession>A0A7C1FNJ6</accession>
<comment type="caution">
    <text evidence="2">The sequence shown here is derived from an EMBL/GenBank/DDBJ whole genome shotgun (WGS) entry which is preliminary data.</text>
</comment>
<dbReference type="EMBL" id="DSMG01000191">
    <property type="protein sequence ID" value="HDX33373.1"/>
    <property type="molecule type" value="Genomic_DNA"/>
</dbReference>
<keyword evidence="1" id="KW-0812">Transmembrane</keyword>
<evidence type="ECO:0000256" key="1">
    <source>
        <dbReference type="SAM" id="Phobius"/>
    </source>
</evidence>
<feature type="transmembrane region" description="Helical" evidence="1">
    <location>
        <begin position="47"/>
        <end position="74"/>
    </location>
</feature>
<gene>
    <name evidence="2" type="ORF">ENQ20_18100</name>
</gene>
<reference evidence="2" key="1">
    <citation type="journal article" date="2020" name="mSystems">
        <title>Genome- and Community-Level Interaction Insights into Carbon Utilization and Element Cycling Functions of Hydrothermarchaeota in Hydrothermal Sediment.</title>
        <authorList>
            <person name="Zhou Z."/>
            <person name="Liu Y."/>
            <person name="Xu W."/>
            <person name="Pan J."/>
            <person name="Luo Z.H."/>
            <person name="Li M."/>
        </authorList>
    </citation>
    <scope>NUCLEOTIDE SEQUENCE [LARGE SCALE GENOMIC DNA]</scope>
    <source>
        <strain evidence="2">SpSt-289</strain>
    </source>
</reference>
<dbReference type="AlphaFoldDB" id="A0A7C1FNJ6"/>
<proteinExistence type="predicted"/>
<keyword evidence="1" id="KW-0472">Membrane</keyword>
<keyword evidence="1" id="KW-1133">Transmembrane helix</keyword>
<organism evidence="2">
    <name type="scientific">Caldilinea aerophila</name>
    <dbReference type="NCBI Taxonomy" id="133453"/>
    <lineage>
        <taxon>Bacteria</taxon>
        <taxon>Bacillati</taxon>
        <taxon>Chloroflexota</taxon>
        <taxon>Caldilineae</taxon>
        <taxon>Caldilineales</taxon>
        <taxon>Caldilineaceae</taxon>
        <taxon>Caldilinea</taxon>
    </lineage>
</organism>
<evidence type="ECO:0000313" key="2">
    <source>
        <dbReference type="EMBL" id="HDX33373.1"/>
    </source>
</evidence>
<sequence length="76" mass="8504">MPDKRRAFDPVHFIRTTEGQLVLGFFVILYVVGGALIWRFYGPGGAIAGWLCITGGVLFFLLLYGIVSLIGWWANR</sequence>
<feature type="transmembrane region" description="Helical" evidence="1">
    <location>
        <begin position="21"/>
        <end position="41"/>
    </location>
</feature>
<protein>
    <submittedName>
        <fullName evidence="2">Uncharacterized protein</fullName>
    </submittedName>
</protein>